<evidence type="ECO:0000313" key="9">
    <source>
        <dbReference type="EMBL" id="KAG5674652.1"/>
    </source>
</evidence>
<keyword evidence="6 7" id="KW-0472">Membrane</keyword>
<evidence type="ECO:0000256" key="5">
    <source>
        <dbReference type="ARBA" id="ARBA00023034"/>
    </source>
</evidence>
<dbReference type="InterPro" id="IPR007577">
    <property type="entry name" value="GlycoTrfase_DXD_sugar-bd_CS"/>
</dbReference>
<keyword evidence="7" id="KW-1133">Transmembrane helix</keyword>
<dbReference type="GO" id="GO:0006688">
    <property type="term" value="P:glycosphingolipid biosynthetic process"/>
    <property type="evidence" value="ECO:0007669"/>
    <property type="project" value="TreeGrafter"/>
</dbReference>
<dbReference type="OrthoDB" id="7843114at2759"/>
<dbReference type="SUPFAM" id="SSF53448">
    <property type="entry name" value="Nucleotide-diphospho-sugar transferases"/>
    <property type="match status" value="1"/>
</dbReference>
<evidence type="ECO:0000256" key="1">
    <source>
        <dbReference type="ARBA" id="ARBA00004323"/>
    </source>
</evidence>
<dbReference type="Pfam" id="PF04488">
    <property type="entry name" value="Gly_transf_sug"/>
    <property type="match status" value="1"/>
</dbReference>
<keyword evidence="10" id="KW-1185">Reference proteome</keyword>
<comment type="subcellular location">
    <subcellularLocation>
        <location evidence="1">Golgi apparatus membrane</location>
        <topology evidence="1">Single-pass type II membrane protein</topology>
    </subcellularLocation>
</comment>
<dbReference type="Gene3D" id="3.90.550.20">
    <property type="match status" value="1"/>
</dbReference>
<reference evidence="9" key="1">
    <citation type="submission" date="2021-03" db="EMBL/GenBank/DDBJ databases">
        <title>Chromosome level genome of the anhydrobiotic midge Polypedilum vanderplanki.</title>
        <authorList>
            <person name="Yoshida Y."/>
            <person name="Kikawada T."/>
            <person name="Gusev O."/>
        </authorList>
    </citation>
    <scope>NUCLEOTIDE SEQUENCE</scope>
    <source>
        <strain evidence="9">NIAS01</strain>
        <tissue evidence="9">Whole body or cell culture</tissue>
    </source>
</reference>
<evidence type="ECO:0000259" key="8">
    <source>
        <dbReference type="Pfam" id="PF04572"/>
    </source>
</evidence>
<comment type="similarity">
    <text evidence="2">Belongs to the glycosyltransferase 32 family.</text>
</comment>
<dbReference type="AlphaFoldDB" id="A0A9J6BXN0"/>
<dbReference type="GO" id="GO:0035248">
    <property type="term" value="F:alpha-1,4-N-acetylgalactosaminyltransferase activity"/>
    <property type="evidence" value="ECO:0007669"/>
    <property type="project" value="TreeGrafter"/>
</dbReference>
<dbReference type="PANTHER" id="PTHR12042">
    <property type="entry name" value="LACTOSYLCERAMIDE 4-ALPHA-GALACTOSYLTRANSFERASE ALPHA- 1,4-GALACTOSYLTRANSFERASE"/>
    <property type="match status" value="1"/>
</dbReference>
<dbReference type="Pfam" id="PF04572">
    <property type="entry name" value="Gb3_synth"/>
    <property type="match status" value="1"/>
</dbReference>
<name>A0A9J6BXN0_POLVA</name>
<dbReference type="EMBL" id="JADBJN010000002">
    <property type="protein sequence ID" value="KAG5674652.1"/>
    <property type="molecule type" value="Genomic_DNA"/>
</dbReference>
<keyword evidence="3" id="KW-0328">Glycosyltransferase</keyword>
<proteinExistence type="inferred from homology"/>
<feature type="domain" description="Alpha 1,4-glycosyltransferase" evidence="8">
    <location>
        <begin position="213"/>
        <end position="332"/>
    </location>
</feature>
<dbReference type="InterPro" id="IPR029044">
    <property type="entry name" value="Nucleotide-diphossugar_trans"/>
</dbReference>
<comment type="caution">
    <text evidence="9">The sequence shown here is derived from an EMBL/GenBank/DDBJ whole genome shotgun (WGS) entry which is preliminary data.</text>
</comment>
<evidence type="ECO:0000256" key="2">
    <source>
        <dbReference type="ARBA" id="ARBA00009003"/>
    </source>
</evidence>
<evidence type="ECO:0000313" key="10">
    <source>
        <dbReference type="Proteomes" id="UP001107558"/>
    </source>
</evidence>
<evidence type="ECO:0000256" key="7">
    <source>
        <dbReference type="SAM" id="Phobius"/>
    </source>
</evidence>
<protein>
    <recommendedName>
        <fullName evidence="8">Alpha 1,4-glycosyltransferase domain-containing protein</fullName>
    </recommendedName>
</protein>
<sequence length="336" mass="39071">MNQIKFKKPVVLLFAIIAFLIIYSVLISFMSIECDQAIIISDGFREIPSNLMSSRNIYFLETHNTSDHFLTTRAACSIESAALMNPNTNIFVLFLSPSKYTRLKNWSQFQGILNYKNIHLKYFNTEDFTKDTVIDDWINKGLLSSSWYQVVHTSDILRYALLYKYSGIYLDLDVIVRKSLDEIEFENFACFQDDREIVNNAILKITNDDGGVLGKMLLNEVISHFDGFDWSMNGPKLLTRVLKNYCDVTDFLSTSKCGNFTILTQELCYPIPWQKWDDYFTEQDSQKVMESVENSYFVHFWNRKSEGKMLEKRSHAAFNQLASKYCPHVYATNVLI</sequence>
<feature type="transmembrane region" description="Helical" evidence="7">
    <location>
        <begin position="12"/>
        <end position="32"/>
    </location>
</feature>
<accession>A0A9J6BXN0</accession>
<keyword evidence="7" id="KW-0812">Transmembrane</keyword>
<dbReference type="InterPro" id="IPR051981">
    <property type="entry name" value="Glycosyltransf_32"/>
</dbReference>
<dbReference type="GO" id="GO:0000139">
    <property type="term" value="C:Golgi membrane"/>
    <property type="evidence" value="ECO:0007669"/>
    <property type="project" value="UniProtKB-SubCell"/>
</dbReference>
<keyword evidence="5" id="KW-0333">Golgi apparatus</keyword>
<dbReference type="InterPro" id="IPR007652">
    <property type="entry name" value="A1-4-GlycosylTfrase_dom"/>
</dbReference>
<evidence type="ECO:0000256" key="6">
    <source>
        <dbReference type="ARBA" id="ARBA00023136"/>
    </source>
</evidence>
<dbReference type="Proteomes" id="UP001107558">
    <property type="component" value="Chromosome 2"/>
</dbReference>
<evidence type="ECO:0000256" key="4">
    <source>
        <dbReference type="ARBA" id="ARBA00022679"/>
    </source>
</evidence>
<evidence type="ECO:0000256" key="3">
    <source>
        <dbReference type="ARBA" id="ARBA00022676"/>
    </source>
</evidence>
<dbReference type="PANTHER" id="PTHR12042:SF21">
    <property type="entry name" value="ALPHA1,4-GALACTOSYLTRANSFERASE 1-RELATED"/>
    <property type="match status" value="1"/>
</dbReference>
<organism evidence="9 10">
    <name type="scientific">Polypedilum vanderplanki</name>
    <name type="common">Sleeping chironomid midge</name>
    <dbReference type="NCBI Taxonomy" id="319348"/>
    <lineage>
        <taxon>Eukaryota</taxon>
        <taxon>Metazoa</taxon>
        <taxon>Ecdysozoa</taxon>
        <taxon>Arthropoda</taxon>
        <taxon>Hexapoda</taxon>
        <taxon>Insecta</taxon>
        <taxon>Pterygota</taxon>
        <taxon>Neoptera</taxon>
        <taxon>Endopterygota</taxon>
        <taxon>Diptera</taxon>
        <taxon>Nematocera</taxon>
        <taxon>Chironomoidea</taxon>
        <taxon>Chironomidae</taxon>
        <taxon>Chironominae</taxon>
        <taxon>Polypedilum</taxon>
        <taxon>Polypedilum</taxon>
    </lineage>
</organism>
<gene>
    <name evidence="9" type="ORF">PVAND_004606</name>
</gene>
<keyword evidence="4" id="KW-0808">Transferase</keyword>